<dbReference type="GO" id="GO:0005524">
    <property type="term" value="F:ATP binding"/>
    <property type="evidence" value="ECO:0007669"/>
    <property type="project" value="UniProtKB-UniRule"/>
</dbReference>
<keyword evidence="4 6" id="KW-0067">ATP-binding</keyword>
<dbReference type="GO" id="GO:0003774">
    <property type="term" value="F:cytoskeletal motor activity"/>
    <property type="evidence" value="ECO:0007669"/>
    <property type="project" value="UniProtKB-UniRule"/>
</dbReference>
<dbReference type="SMART" id="SM00129">
    <property type="entry name" value="KISc"/>
    <property type="match status" value="1"/>
</dbReference>
<keyword evidence="7" id="KW-0802">TPR repeat</keyword>
<dbReference type="PROSITE" id="PS50005">
    <property type="entry name" value="TPR"/>
    <property type="match status" value="1"/>
</dbReference>
<evidence type="ECO:0000313" key="11">
    <source>
        <dbReference type="Proteomes" id="UP001530315"/>
    </source>
</evidence>
<keyword evidence="2" id="KW-0963">Cytoplasm</keyword>
<dbReference type="Pfam" id="PF13374">
    <property type="entry name" value="TPR_10"/>
    <property type="match status" value="1"/>
</dbReference>
<feature type="region of interest" description="Disordered" evidence="8">
    <location>
        <begin position="194"/>
        <end position="246"/>
    </location>
</feature>
<dbReference type="GO" id="GO:0005737">
    <property type="term" value="C:cytoplasm"/>
    <property type="evidence" value="ECO:0007669"/>
    <property type="project" value="UniProtKB-SubCell"/>
</dbReference>
<dbReference type="PROSITE" id="PS00411">
    <property type="entry name" value="KINESIN_MOTOR_1"/>
    <property type="match status" value="1"/>
</dbReference>
<comment type="similarity">
    <text evidence="6">Belongs to the TRAFAC class myosin-kinesin ATPase superfamily. Kinesin family.</text>
</comment>
<dbReference type="Gene3D" id="1.25.40.10">
    <property type="entry name" value="Tetratricopeptide repeat domain"/>
    <property type="match status" value="2"/>
</dbReference>
<evidence type="ECO:0000256" key="1">
    <source>
        <dbReference type="ARBA" id="ARBA00004496"/>
    </source>
</evidence>
<protein>
    <recommendedName>
        <fullName evidence="9">Kinesin motor domain-containing protein</fullName>
    </recommendedName>
</protein>
<evidence type="ECO:0000256" key="3">
    <source>
        <dbReference type="ARBA" id="ARBA00022741"/>
    </source>
</evidence>
<dbReference type="AlphaFoldDB" id="A0ABD3PKH1"/>
<keyword evidence="11" id="KW-1185">Reference proteome</keyword>
<dbReference type="SUPFAM" id="SSF48452">
    <property type="entry name" value="TPR-like"/>
    <property type="match status" value="1"/>
</dbReference>
<dbReference type="Pfam" id="PF00225">
    <property type="entry name" value="Kinesin"/>
    <property type="match status" value="1"/>
</dbReference>
<evidence type="ECO:0000256" key="2">
    <source>
        <dbReference type="ARBA" id="ARBA00022490"/>
    </source>
</evidence>
<dbReference type="PROSITE" id="PS50067">
    <property type="entry name" value="KINESIN_MOTOR_2"/>
    <property type="match status" value="1"/>
</dbReference>
<dbReference type="InterPro" id="IPR027417">
    <property type="entry name" value="P-loop_NTPase"/>
</dbReference>
<reference evidence="10 11" key="1">
    <citation type="submission" date="2024-10" db="EMBL/GenBank/DDBJ databases">
        <title>Updated reference genomes for cyclostephanoid diatoms.</title>
        <authorList>
            <person name="Roberts W.R."/>
            <person name="Alverson A.J."/>
        </authorList>
    </citation>
    <scope>NUCLEOTIDE SEQUENCE [LARGE SCALE GENOMIC DNA]</scope>
    <source>
        <strain evidence="10 11">AJA276-08</strain>
    </source>
</reference>
<sequence>MNTKAEGQIGAQHSIHCVAPATKPRRRPAREDDLTNIQVAGRVKASTSCPAGVEGDGARSSPTAPSGQSSSSSSSSSSWGRSVRIGSSAANRDAHTFTFDRCFSGSATQAEIYGDLISPLLAGCLEGYNATALAYGQTGAGKTYTTLGPATVAPDFFAPQNSDKHGHEHEAVGILPRALRDLFVQLEQKRRSLNGDITNDDPVVPFDDDSNVDGEDSNHSSEFGLGIKATKSPGPKKRPISNGHQKRQPFEFQVKLQFLELYGEEVRDLLSSSPPSAQQTKIIIRDSAGDAEALGATSVPVATAQEAMVCLTRGMLRRVTGATAMNAESSRSHAIISVMIEQLTRSSGDDDEAEESAVMVLRKSKFNFVDLAGSERQKRTNAKGHRLREGININKGLLVLGNVISALASGDNKFVPFRDSKLTRLLRGSLGGNHKTIMIACASPSLKNAEESLNCLRYANRAKNIQNSITLNVDPHSKLVDALRGQVLTAIILYMAMLCHDHAHGSKRALAGELLRISNHGGAKVDTDRFTLAMLEVLVKGGKDAQAIIIGDTRKVVESSASSSGSKRSTSAENPPAELERMPRTLKETQRDLLDKSEQLEAVVSQRNNLQGINIQLPFTSAAPSEEKVIAGDESIQDILSTLSTGHDDRFDAGVLPLDANEEVDKQTSHDLAEPTPSRVTDHVEKELKDIQIKELSSEVERLRSSLDNITQELYAKSEELEIALDNNQSLREMIRETPDIDEETIRFIVKHITSFDDQRIEACEDEVSLESSYSNDIEGTVERRANEDLSSFGSAMFITGKFLVDRELYEDSIACFEAVLDVRRELYGWDDPLVGDALHMEGFARTKSKTLFPVLLIAMWRSNNLVLFNAFFHFVLVGDYDRALMLLWDALRIRKITSEPLKISATLRLLADLHFSKEENMHAALFYEECARHLKEHDMLDPHLPLVLIDLARTKDRLGEYDESMNFFEEALSLYERSLDHDDDRIASLQYEMGVLAFQMGERVRGEECFRHFIRIRKSKGSRMDEGVANALFVLGSLHWATKKRDHAQDCWQEALEIFKGLGRKDDDPYVKSLKEKLHRAQRRPITRMFRGS</sequence>
<proteinExistence type="inferred from homology"/>
<feature type="repeat" description="TPR" evidence="7">
    <location>
        <begin position="946"/>
        <end position="979"/>
    </location>
</feature>
<dbReference type="InterPro" id="IPR019821">
    <property type="entry name" value="Kinesin_motor_CS"/>
</dbReference>
<feature type="domain" description="Kinesin motor" evidence="9">
    <location>
        <begin position="36"/>
        <end position="465"/>
    </location>
</feature>
<comment type="subcellular location">
    <subcellularLocation>
        <location evidence="1">Cytoplasm</location>
    </subcellularLocation>
</comment>
<comment type="caution">
    <text evidence="10">The sequence shown here is derived from an EMBL/GenBank/DDBJ whole genome shotgun (WGS) entry which is preliminary data.</text>
</comment>
<feature type="region of interest" description="Disordered" evidence="8">
    <location>
        <begin position="559"/>
        <end position="584"/>
    </location>
</feature>
<dbReference type="PRINTS" id="PR00380">
    <property type="entry name" value="KINESINHEAVY"/>
</dbReference>
<dbReference type="PANTHER" id="PTHR47969">
    <property type="entry name" value="CHROMOSOME-ASSOCIATED KINESIN KIF4A-RELATED"/>
    <property type="match status" value="1"/>
</dbReference>
<dbReference type="SMART" id="SM00028">
    <property type="entry name" value="TPR"/>
    <property type="match status" value="5"/>
</dbReference>
<dbReference type="InterPro" id="IPR036961">
    <property type="entry name" value="Kinesin_motor_dom_sf"/>
</dbReference>
<evidence type="ECO:0000313" key="10">
    <source>
        <dbReference type="EMBL" id="KAL3788163.1"/>
    </source>
</evidence>
<dbReference type="Proteomes" id="UP001530315">
    <property type="component" value="Unassembled WGS sequence"/>
</dbReference>
<keyword evidence="6" id="KW-0505">Motor protein</keyword>
<dbReference type="Gene3D" id="3.40.850.10">
    <property type="entry name" value="Kinesin motor domain"/>
    <property type="match status" value="1"/>
</dbReference>
<dbReference type="SUPFAM" id="SSF52540">
    <property type="entry name" value="P-loop containing nucleoside triphosphate hydrolases"/>
    <property type="match status" value="1"/>
</dbReference>
<dbReference type="InterPro" id="IPR001752">
    <property type="entry name" value="Kinesin_motor_dom"/>
</dbReference>
<keyword evidence="3 6" id="KW-0547">Nucleotide-binding</keyword>
<name>A0ABD3PKH1_9STRA</name>
<accession>A0ABD3PKH1</accession>
<evidence type="ECO:0000256" key="6">
    <source>
        <dbReference type="PROSITE-ProRule" id="PRU00283"/>
    </source>
</evidence>
<feature type="compositionally biased region" description="Low complexity" evidence="8">
    <location>
        <begin position="559"/>
        <end position="573"/>
    </location>
</feature>
<dbReference type="InterPro" id="IPR011990">
    <property type="entry name" value="TPR-like_helical_dom_sf"/>
</dbReference>
<evidence type="ECO:0000256" key="8">
    <source>
        <dbReference type="SAM" id="MobiDB-lite"/>
    </source>
</evidence>
<keyword evidence="5" id="KW-0175">Coiled coil</keyword>
<evidence type="ECO:0000259" key="9">
    <source>
        <dbReference type="PROSITE" id="PS50067"/>
    </source>
</evidence>
<feature type="compositionally biased region" description="Basic residues" evidence="8">
    <location>
        <begin position="234"/>
        <end position="246"/>
    </location>
</feature>
<dbReference type="InterPro" id="IPR027640">
    <property type="entry name" value="Kinesin-like_fam"/>
</dbReference>
<organism evidence="10 11">
    <name type="scientific">Stephanodiscus triporus</name>
    <dbReference type="NCBI Taxonomy" id="2934178"/>
    <lineage>
        <taxon>Eukaryota</taxon>
        <taxon>Sar</taxon>
        <taxon>Stramenopiles</taxon>
        <taxon>Ochrophyta</taxon>
        <taxon>Bacillariophyta</taxon>
        <taxon>Coscinodiscophyceae</taxon>
        <taxon>Thalassiosirophycidae</taxon>
        <taxon>Stephanodiscales</taxon>
        <taxon>Stephanodiscaceae</taxon>
        <taxon>Stephanodiscus</taxon>
    </lineage>
</organism>
<gene>
    <name evidence="10" type="ORF">ACHAW5_006611</name>
</gene>
<dbReference type="PANTHER" id="PTHR47969:SF15">
    <property type="entry name" value="CHROMOSOME-ASSOCIATED KINESIN KIF4A-RELATED"/>
    <property type="match status" value="1"/>
</dbReference>
<evidence type="ECO:0000256" key="4">
    <source>
        <dbReference type="ARBA" id="ARBA00022840"/>
    </source>
</evidence>
<feature type="compositionally biased region" description="Acidic residues" evidence="8">
    <location>
        <begin position="206"/>
        <end position="215"/>
    </location>
</feature>
<evidence type="ECO:0000256" key="5">
    <source>
        <dbReference type="ARBA" id="ARBA00023054"/>
    </source>
</evidence>
<feature type="binding site" evidence="6">
    <location>
        <begin position="136"/>
        <end position="143"/>
    </location>
    <ligand>
        <name>ATP</name>
        <dbReference type="ChEBI" id="CHEBI:30616"/>
    </ligand>
</feature>
<dbReference type="EMBL" id="JALLAZ020000740">
    <property type="protein sequence ID" value="KAL3788163.1"/>
    <property type="molecule type" value="Genomic_DNA"/>
</dbReference>
<evidence type="ECO:0000256" key="7">
    <source>
        <dbReference type="PROSITE-ProRule" id="PRU00339"/>
    </source>
</evidence>
<feature type="region of interest" description="Disordered" evidence="8">
    <location>
        <begin position="1"/>
        <end position="82"/>
    </location>
</feature>
<feature type="compositionally biased region" description="Low complexity" evidence="8">
    <location>
        <begin position="59"/>
        <end position="82"/>
    </location>
</feature>
<dbReference type="InterPro" id="IPR019734">
    <property type="entry name" value="TPR_rpt"/>
</dbReference>